<evidence type="ECO:0000313" key="2">
    <source>
        <dbReference type="EMBL" id="RAI79521.1"/>
    </source>
</evidence>
<evidence type="ECO:0000259" key="1">
    <source>
        <dbReference type="Pfam" id="PF14534"/>
    </source>
</evidence>
<name>A0A2G5NHY5_9STAP</name>
<dbReference type="AlphaFoldDB" id="A0A2G5NHY5"/>
<proteinExistence type="predicted"/>
<dbReference type="EMBL" id="MJBI02000007">
    <property type="protein sequence ID" value="RAI79521.1"/>
    <property type="molecule type" value="Genomic_DNA"/>
</dbReference>
<dbReference type="RefSeq" id="WP_099581609.1">
    <property type="nucleotide sequence ID" value="NZ_MJBI02000007.1"/>
</dbReference>
<comment type="caution">
    <text evidence="2">The sequence shown here is derived from an EMBL/GenBank/DDBJ whole genome shotgun (WGS) entry which is preliminary data.</text>
</comment>
<sequence length="122" mass="14371">MDTPEQEVYTVYKKLYEAMIERDTDTIDGLLMDGSVLVHMTGVRQPKREWLRAIEDESMKYYSTKEENIEIILKEKKATLVAQNKVDARIYGSRNTWPLELTMSMVKFEKDWKISHVEASTY</sequence>
<dbReference type="Gene3D" id="3.10.450.50">
    <property type="match status" value="1"/>
</dbReference>
<reference evidence="2 3" key="1">
    <citation type="journal article" date="2018" name="Front. Microbiol.">
        <title>Description and Comparative Genomics of Macrococcus caseolyticus subsp. hominis subsp. nov., Macrococcus goetzii sp. nov., Macrococcus epidermidis sp. nov., and Macrococcus bohemicus sp. nov., Novel Macrococci From Human Clinical Material With Virulence Potential and Suspected Uptake of Foreign DNA by Natural Transformation.</title>
        <authorList>
            <person name="Maslanova I."/>
            <person name="Wertheimer Z."/>
            <person name="Sedlacek I."/>
            <person name="Svec P."/>
            <person name="Indrakova A."/>
            <person name="Kovarovic V."/>
            <person name="Schumann P."/>
            <person name="Sproer C."/>
            <person name="Kralova S."/>
            <person name="Sedo O."/>
            <person name="Kristofova L."/>
            <person name="Vrbovska V."/>
            <person name="Fuzik T."/>
            <person name="Petras P."/>
            <person name="Zdrahal Z."/>
            <person name="Ruzickova V."/>
            <person name="Doskar J."/>
            <person name="Pantucek R."/>
        </authorList>
    </citation>
    <scope>NUCLEOTIDE SEQUENCE [LARGE SCALE GENOMIC DNA]</scope>
    <source>
        <strain evidence="2 3">CCM 4927</strain>
    </source>
</reference>
<organism evidence="2 3">
    <name type="scientific">Macrococcoides goetzii</name>
    <dbReference type="NCBI Taxonomy" id="1891097"/>
    <lineage>
        <taxon>Bacteria</taxon>
        <taxon>Bacillati</taxon>
        <taxon>Bacillota</taxon>
        <taxon>Bacilli</taxon>
        <taxon>Bacillales</taxon>
        <taxon>Staphylococcaceae</taxon>
        <taxon>Macrococcoides</taxon>
    </lineage>
</organism>
<protein>
    <submittedName>
        <fullName evidence="2">Nuclear transport factor 2 family protein</fullName>
    </submittedName>
</protein>
<dbReference type="InterPro" id="IPR027843">
    <property type="entry name" value="DUF4440"/>
</dbReference>
<dbReference type="SUPFAM" id="SSF54427">
    <property type="entry name" value="NTF2-like"/>
    <property type="match status" value="1"/>
</dbReference>
<dbReference type="InterPro" id="IPR032710">
    <property type="entry name" value="NTF2-like_dom_sf"/>
</dbReference>
<keyword evidence="3" id="KW-1185">Reference proteome</keyword>
<evidence type="ECO:0000313" key="3">
    <source>
        <dbReference type="Proteomes" id="UP000229523"/>
    </source>
</evidence>
<dbReference type="Proteomes" id="UP000229523">
    <property type="component" value="Unassembled WGS sequence"/>
</dbReference>
<feature type="domain" description="DUF4440" evidence="1">
    <location>
        <begin position="11"/>
        <end position="114"/>
    </location>
</feature>
<gene>
    <name evidence="2" type="ORF">BFS35_011405</name>
</gene>
<accession>A0A2G5NHY5</accession>
<dbReference type="Pfam" id="PF14534">
    <property type="entry name" value="DUF4440"/>
    <property type="match status" value="1"/>
</dbReference>